<proteinExistence type="predicted"/>
<evidence type="ECO:0008006" key="4">
    <source>
        <dbReference type="Google" id="ProtNLM"/>
    </source>
</evidence>
<feature type="transmembrane region" description="Helical" evidence="1">
    <location>
        <begin position="6"/>
        <end position="26"/>
    </location>
</feature>
<name>A0ABU1TMD0_9FLAO</name>
<keyword evidence="1" id="KW-0812">Transmembrane</keyword>
<evidence type="ECO:0000313" key="2">
    <source>
        <dbReference type="EMBL" id="MDR6967038.1"/>
    </source>
</evidence>
<evidence type="ECO:0000256" key="1">
    <source>
        <dbReference type="SAM" id="Phobius"/>
    </source>
</evidence>
<protein>
    <recommendedName>
        <fullName evidence="4">6-phosphogluconate dehydrogenase</fullName>
    </recommendedName>
</protein>
<dbReference type="Proteomes" id="UP001255185">
    <property type="component" value="Unassembled WGS sequence"/>
</dbReference>
<gene>
    <name evidence="2" type="ORF">J2X31_001038</name>
</gene>
<accession>A0ABU1TMD0</accession>
<organism evidence="2 3">
    <name type="scientific">Flavobacterium arsenatis</name>
    <dbReference type="NCBI Taxonomy" id="1484332"/>
    <lineage>
        <taxon>Bacteria</taxon>
        <taxon>Pseudomonadati</taxon>
        <taxon>Bacteroidota</taxon>
        <taxon>Flavobacteriia</taxon>
        <taxon>Flavobacteriales</taxon>
        <taxon>Flavobacteriaceae</taxon>
        <taxon>Flavobacterium</taxon>
    </lineage>
</organism>
<dbReference type="EMBL" id="JAVDVI010000003">
    <property type="protein sequence ID" value="MDR6967038.1"/>
    <property type="molecule type" value="Genomic_DNA"/>
</dbReference>
<keyword evidence="1" id="KW-1133">Transmembrane helix</keyword>
<keyword evidence="3" id="KW-1185">Reference proteome</keyword>
<dbReference type="RefSeq" id="WP_310024976.1">
    <property type="nucleotide sequence ID" value="NZ_JAVDVI010000003.1"/>
</dbReference>
<comment type="caution">
    <text evidence="2">The sequence shown here is derived from an EMBL/GenBank/DDBJ whole genome shotgun (WGS) entry which is preliminary data.</text>
</comment>
<sequence>MKKFILIAVSILIVGFVSYFLFVYYATYSEGVRAGELIKVSKKGVMFKTWEGEMSQGIAGAQIFSFSVLDSDEKVIADLKQLQGQYVKVTYIERYRTFAWWGDSHYFVTSVVKEEAPFNFR</sequence>
<evidence type="ECO:0000313" key="3">
    <source>
        <dbReference type="Proteomes" id="UP001255185"/>
    </source>
</evidence>
<keyword evidence="1" id="KW-0472">Membrane</keyword>
<reference evidence="2 3" key="1">
    <citation type="submission" date="2023-07" db="EMBL/GenBank/DDBJ databases">
        <title>Sorghum-associated microbial communities from plants grown in Nebraska, USA.</title>
        <authorList>
            <person name="Schachtman D."/>
        </authorList>
    </citation>
    <scope>NUCLEOTIDE SEQUENCE [LARGE SCALE GENOMIC DNA]</scope>
    <source>
        <strain evidence="2 3">3773</strain>
    </source>
</reference>